<dbReference type="NCBIfam" id="TIGR01250">
    <property type="entry name" value="pro_imino_pep_2"/>
    <property type="match status" value="1"/>
</dbReference>
<evidence type="ECO:0000256" key="11">
    <source>
        <dbReference type="PIRSR" id="PIRSR005539-1"/>
    </source>
</evidence>
<proteinExistence type="inferred from homology"/>
<dbReference type="PATRIC" id="fig|1423816.3.peg.2607"/>
<evidence type="ECO:0000256" key="6">
    <source>
        <dbReference type="ARBA" id="ARBA00022438"/>
    </source>
</evidence>
<feature type="domain" description="AB hydrolase-1" evidence="12">
    <location>
        <begin position="32"/>
        <end position="284"/>
    </location>
</feature>
<evidence type="ECO:0000256" key="7">
    <source>
        <dbReference type="ARBA" id="ARBA00022670"/>
    </source>
</evidence>
<dbReference type="InterPro" id="IPR002410">
    <property type="entry name" value="Peptidase_S33"/>
</dbReference>
<comment type="function">
    <text evidence="10">Releases the N-terminal proline from various substrates.</text>
</comment>
<dbReference type="GO" id="GO:0030313">
    <property type="term" value="C:cell envelope"/>
    <property type="evidence" value="ECO:0007669"/>
    <property type="project" value="UniProtKB-SubCell"/>
</dbReference>
<comment type="similarity">
    <text evidence="3 10">Belongs to the peptidase S33 family.</text>
</comment>
<dbReference type="Proteomes" id="UP000051984">
    <property type="component" value="Unassembled WGS sequence"/>
</dbReference>
<keyword evidence="7 10" id="KW-0645">Protease</keyword>
<dbReference type="GO" id="GO:0004177">
    <property type="term" value="F:aminopeptidase activity"/>
    <property type="evidence" value="ECO:0007669"/>
    <property type="project" value="UniProtKB-KW"/>
</dbReference>
<comment type="caution">
    <text evidence="13">The sequence shown here is derived from an EMBL/GenBank/DDBJ whole genome shotgun (WGS) entry which is preliminary data.</text>
</comment>
<dbReference type="eggNOG" id="COG2267">
    <property type="taxonomic scope" value="Bacteria"/>
</dbReference>
<evidence type="ECO:0000256" key="9">
    <source>
        <dbReference type="ARBA" id="ARBA00029605"/>
    </source>
</evidence>
<sequence length="307" mass="34758">MVKLNPNGTRFVTLPNGYHLWTQTQGQGQIRLMTLHGGPGGTNEVFENFAQELAPYGVRVTRYDQLGSFFSDQPDFSDPANQKRFLNIDYYVDEVENVRQQLGIDHFCLLGQSWGGVLAIEYALKYGEHLKGLILSSMIDNLDEYLVNINKIREKMFSPEDVAYMQQIEARHAFDDAKYQALVSELGEHYLHHAADPQPRHLISTLATPVYHYFQGDNEFVMVGALKNWDRRADIHRITVPTYLTFGGHETMPLTAAERMAKTIPHATLHVTPNAGHGQMLDNPTDYFSHLGQWLAQTDANPPLSAN</sequence>
<protein>
    <recommendedName>
        <fullName evidence="5 10">Proline iminopeptidase</fullName>
        <shortName evidence="10">PIP</shortName>
        <ecNumber evidence="4 10">3.4.11.5</ecNumber>
    </recommendedName>
    <alternativeName>
        <fullName evidence="9 10">Prolyl aminopeptidase</fullName>
    </alternativeName>
</protein>
<dbReference type="PIRSF" id="PIRSF005539">
    <property type="entry name" value="Pept_S33_TRI_F1"/>
    <property type="match status" value="1"/>
</dbReference>
<evidence type="ECO:0000256" key="4">
    <source>
        <dbReference type="ARBA" id="ARBA00012568"/>
    </source>
</evidence>
<feature type="active site" evidence="11">
    <location>
        <position position="250"/>
    </location>
</feature>
<dbReference type="RefSeq" id="WP_010493650.1">
    <property type="nucleotide sequence ID" value="NZ_AZCT01000005.1"/>
</dbReference>
<dbReference type="InterPro" id="IPR005945">
    <property type="entry name" value="Pro_imino_pep"/>
</dbReference>
<dbReference type="InterPro" id="IPR000073">
    <property type="entry name" value="AB_hydrolase_1"/>
</dbReference>
<dbReference type="Pfam" id="PF00561">
    <property type="entry name" value="Abhydrolase_1"/>
    <property type="match status" value="1"/>
</dbReference>
<name>A0A0R1EXJ9_LACZE</name>
<keyword evidence="6 10" id="KW-0031">Aminopeptidase</keyword>
<dbReference type="SUPFAM" id="SSF53474">
    <property type="entry name" value="alpha/beta-Hydrolases"/>
    <property type="match status" value="1"/>
</dbReference>
<comment type="catalytic activity">
    <reaction evidence="1 10">
        <text>Release of N-terminal proline from a peptide.</text>
        <dbReference type="EC" id="3.4.11.5"/>
    </reaction>
</comment>
<feature type="active site" description="Nucleophile" evidence="11">
    <location>
        <position position="113"/>
    </location>
</feature>
<accession>A0A0R1EXJ9</accession>
<dbReference type="Gene3D" id="3.40.50.1820">
    <property type="entry name" value="alpha/beta hydrolase"/>
    <property type="match status" value="1"/>
</dbReference>
<keyword evidence="8 10" id="KW-0378">Hydrolase</keyword>
<evidence type="ECO:0000256" key="3">
    <source>
        <dbReference type="ARBA" id="ARBA00010088"/>
    </source>
</evidence>
<organism evidence="13 14">
    <name type="scientific">Lacticaseibacillus zeae DSM 20178 = KCTC 3804</name>
    <dbReference type="NCBI Taxonomy" id="1423816"/>
    <lineage>
        <taxon>Bacteria</taxon>
        <taxon>Bacillati</taxon>
        <taxon>Bacillota</taxon>
        <taxon>Bacilli</taxon>
        <taxon>Lactobacillales</taxon>
        <taxon>Lactobacillaceae</taxon>
        <taxon>Lacticaseibacillus</taxon>
    </lineage>
</organism>
<evidence type="ECO:0000313" key="13">
    <source>
        <dbReference type="EMBL" id="KRK12627.1"/>
    </source>
</evidence>
<reference evidence="13 14" key="1">
    <citation type="journal article" date="2015" name="Genome Announc.">
        <title>Expanding the biotechnology potential of lactobacilli through comparative genomics of 213 strains and associated genera.</title>
        <authorList>
            <person name="Sun Z."/>
            <person name="Harris H.M."/>
            <person name="McCann A."/>
            <person name="Guo C."/>
            <person name="Argimon S."/>
            <person name="Zhang W."/>
            <person name="Yang X."/>
            <person name="Jeffery I.B."/>
            <person name="Cooney J.C."/>
            <person name="Kagawa T.F."/>
            <person name="Liu W."/>
            <person name="Song Y."/>
            <person name="Salvetti E."/>
            <person name="Wrobel A."/>
            <person name="Rasinkangas P."/>
            <person name="Parkhill J."/>
            <person name="Rea M.C."/>
            <person name="O'Sullivan O."/>
            <person name="Ritari J."/>
            <person name="Douillard F.P."/>
            <person name="Paul Ross R."/>
            <person name="Yang R."/>
            <person name="Briner A.E."/>
            <person name="Felis G.E."/>
            <person name="de Vos W.M."/>
            <person name="Barrangou R."/>
            <person name="Klaenhammer T.R."/>
            <person name="Caufield P.W."/>
            <person name="Cui Y."/>
            <person name="Zhang H."/>
            <person name="O'Toole P.W."/>
        </authorList>
    </citation>
    <scope>NUCLEOTIDE SEQUENCE [LARGE SCALE GENOMIC DNA]</scope>
    <source>
        <strain evidence="13 14">DSM 20178</strain>
    </source>
</reference>
<evidence type="ECO:0000256" key="2">
    <source>
        <dbReference type="ARBA" id="ARBA00004196"/>
    </source>
</evidence>
<dbReference type="AlphaFoldDB" id="A0A0R1EXJ9"/>
<evidence type="ECO:0000259" key="12">
    <source>
        <dbReference type="Pfam" id="PF00561"/>
    </source>
</evidence>
<dbReference type="PRINTS" id="PR00793">
    <property type="entry name" value="PROAMNOPTASE"/>
</dbReference>
<gene>
    <name evidence="13" type="ORF">FD51_GL002503</name>
</gene>
<dbReference type="InterPro" id="IPR029058">
    <property type="entry name" value="AB_hydrolase_fold"/>
</dbReference>
<evidence type="ECO:0000256" key="8">
    <source>
        <dbReference type="ARBA" id="ARBA00022801"/>
    </source>
</evidence>
<dbReference type="GO" id="GO:0006508">
    <property type="term" value="P:proteolysis"/>
    <property type="evidence" value="ECO:0007669"/>
    <property type="project" value="UniProtKB-KW"/>
</dbReference>
<evidence type="ECO:0000256" key="10">
    <source>
        <dbReference type="PIRNR" id="PIRNR005539"/>
    </source>
</evidence>
<dbReference type="PANTHER" id="PTHR43798">
    <property type="entry name" value="MONOACYLGLYCEROL LIPASE"/>
    <property type="match status" value="1"/>
</dbReference>
<dbReference type="EC" id="3.4.11.5" evidence="4 10"/>
<evidence type="ECO:0000256" key="5">
    <source>
        <dbReference type="ARBA" id="ARBA00021843"/>
    </source>
</evidence>
<comment type="subcellular location">
    <subcellularLocation>
        <location evidence="2">Cell envelope</location>
    </subcellularLocation>
</comment>
<evidence type="ECO:0000256" key="1">
    <source>
        <dbReference type="ARBA" id="ARBA00001585"/>
    </source>
</evidence>
<dbReference type="InterPro" id="IPR050266">
    <property type="entry name" value="AB_hydrolase_sf"/>
</dbReference>
<feature type="active site" description="Proton donor" evidence="11">
    <location>
        <position position="277"/>
    </location>
</feature>
<evidence type="ECO:0000313" key="14">
    <source>
        <dbReference type="Proteomes" id="UP000051984"/>
    </source>
</evidence>
<dbReference type="EMBL" id="AZCT01000005">
    <property type="protein sequence ID" value="KRK12627.1"/>
    <property type="molecule type" value="Genomic_DNA"/>
</dbReference>